<proteinExistence type="predicted"/>
<reference evidence="2" key="2">
    <citation type="submission" date="2020-02" db="EMBL/GenBank/DDBJ databases">
        <authorList>
            <person name="Gilchrist C.L.M."/>
            <person name="Chooi Y.-H."/>
        </authorList>
    </citation>
    <scope>NUCLEOTIDE SEQUENCE</scope>
    <source>
        <strain evidence="2">MST-FP2251</strain>
    </source>
</reference>
<keyword evidence="3" id="KW-1185">Reference proteome</keyword>
<organism evidence="2 3">
    <name type="scientific">Aspergillus nanangensis</name>
    <dbReference type="NCBI Taxonomy" id="2582783"/>
    <lineage>
        <taxon>Eukaryota</taxon>
        <taxon>Fungi</taxon>
        <taxon>Dikarya</taxon>
        <taxon>Ascomycota</taxon>
        <taxon>Pezizomycotina</taxon>
        <taxon>Eurotiomycetes</taxon>
        <taxon>Eurotiomycetidae</taxon>
        <taxon>Eurotiales</taxon>
        <taxon>Aspergillaceae</taxon>
        <taxon>Aspergillus</taxon>
        <taxon>Aspergillus subgen. Circumdati</taxon>
    </lineage>
</organism>
<dbReference type="AlphaFoldDB" id="A0AAD4GNB2"/>
<evidence type="ECO:0000313" key="2">
    <source>
        <dbReference type="EMBL" id="KAF9883257.1"/>
    </source>
</evidence>
<dbReference type="Proteomes" id="UP001194746">
    <property type="component" value="Unassembled WGS sequence"/>
</dbReference>
<dbReference type="EMBL" id="VCAU01000174">
    <property type="protein sequence ID" value="KAF9883257.1"/>
    <property type="molecule type" value="Genomic_DNA"/>
</dbReference>
<feature type="compositionally biased region" description="Basic residues" evidence="1">
    <location>
        <begin position="205"/>
        <end position="217"/>
    </location>
</feature>
<protein>
    <submittedName>
        <fullName evidence="2">Uncharacterized protein</fullName>
    </submittedName>
</protein>
<accession>A0AAD4GNB2</accession>
<evidence type="ECO:0000256" key="1">
    <source>
        <dbReference type="SAM" id="MobiDB-lite"/>
    </source>
</evidence>
<sequence length="274" mass="30689">MQIKKAISALIPPHIHTSLANANVKVDQCDTANRAWNTIKNKADQKEKLLGYLKEDQLNRLLQDSQGATYLRNLAALGKAASNNWEIMTNAINRRCYARIAGAETNKKKGVSRTVRLVTNDIPKAKKLLQGCKTVAQKRKAANVLTEEELEYVNAVYDEFGLLIPKSTKRFKSKGNKPSEVGDFEVDLTQVNENDEQNLGAKPTKANKKARARRTAYKRATEGDEAEEQEGDSDNETEDVSEMPPHFEWGHRLQAEHLYKLDGAKNPVEGDVML</sequence>
<feature type="compositionally biased region" description="Acidic residues" evidence="1">
    <location>
        <begin position="223"/>
        <end position="241"/>
    </location>
</feature>
<gene>
    <name evidence="2" type="ORF">FE257_003813</name>
</gene>
<reference evidence="2" key="1">
    <citation type="journal article" date="2019" name="Beilstein J. Org. Chem.">
        <title>Nanangenines: drimane sesquiterpenoids as the dominant metabolite cohort of a novel Australian fungus, Aspergillus nanangensis.</title>
        <authorList>
            <person name="Lacey H.J."/>
            <person name="Gilchrist C.L.M."/>
            <person name="Crombie A."/>
            <person name="Kalaitzis J.A."/>
            <person name="Vuong D."/>
            <person name="Rutledge P.J."/>
            <person name="Turner P."/>
            <person name="Pitt J.I."/>
            <person name="Lacey E."/>
            <person name="Chooi Y.H."/>
            <person name="Piggott A.M."/>
        </authorList>
    </citation>
    <scope>NUCLEOTIDE SEQUENCE</scope>
    <source>
        <strain evidence="2">MST-FP2251</strain>
    </source>
</reference>
<feature type="region of interest" description="Disordered" evidence="1">
    <location>
        <begin position="192"/>
        <end position="249"/>
    </location>
</feature>
<name>A0AAD4GNB2_ASPNN</name>
<evidence type="ECO:0000313" key="3">
    <source>
        <dbReference type="Proteomes" id="UP001194746"/>
    </source>
</evidence>
<comment type="caution">
    <text evidence="2">The sequence shown here is derived from an EMBL/GenBank/DDBJ whole genome shotgun (WGS) entry which is preliminary data.</text>
</comment>